<keyword evidence="1" id="KW-0862">Zinc</keyword>
<dbReference type="PANTHER" id="PTHR13182">
    <property type="entry name" value="ZINC FINGER PROTEIN 622"/>
    <property type="match status" value="1"/>
</dbReference>
<comment type="caution">
    <text evidence="4">The sequence shown here is derived from an EMBL/GenBank/DDBJ whole genome shotgun (WGS) entry which is preliminary data.</text>
</comment>
<dbReference type="InterPro" id="IPR013087">
    <property type="entry name" value="Znf_C2H2_type"/>
</dbReference>
<evidence type="ECO:0000313" key="4">
    <source>
        <dbReference type="EMBL" id="KAL1498525.1"/>
    </source>
</evidence>
<organism evidence="4 5">
    <name type="scientific">Prymnesium parvum</name>
    <name type="common">Toxic golden alga</name>
    <dbReference type="NCBI Taxonomy" id="97485"/>
    <lineage>
        <taxon>Eukaryota</taxon>
        <taxon>Haptista</taxon>
        <taxon>Haptophyta</taxon>
        <taxon>Prymnesiophyceae</taxon>
        <taxon>Prymnesiales</taxon>
        <taxon>Prymnesiaceae</taxon>
        <taxon>Prymnesium</taxon>
    </lineage>
</organism>
<dbReference type="InterPro" id="IPR040025">
    <property type="entry name" value="Znf622/Rei1/Reh1"/>
</dbReference>
<dbReference type="PANTHER" id="PTHR13182:SF8">
    <property type="entry name" value="CYTOPLASMIC 60S SUBUNIT BIOGENESIS FACTOR ZNF622"/>
    <property type="match status" value="1"/>
</dbReference>
<keyword evidence="5" id="KW-1185">Reference proteome</keyword>
<reference evidence="4 5" key="1">
    <citation type="journal article" date="2024" name="Science">
        <title>Giant polyketide synthase enzymes in the biosynthesis of giant marine polyether toxins.</title>
        <authorList>
            <person name="Fallon T.R."/>
            <person name="Shende V.V."/>
            <person name="Wierzbicki I.H."/>
            <person name="Pendleton A.L."/>
            <person name="Watervoot N.F."/>
            <person name="Auber R.P."/>
            <person name="Gonzalez D.J."/>
            <person name="Wisecaver J.H."/>
            <person name="Moore B.S."/>
        </authorList>
    </citation>
    <scope>NUCLEOTIDE SEQUENCE [LARGE SCALE GENOMIC DNA]</scope>
    <source>
        <strain evidence="4 5">12B1</strain>
    </source>
</reference>
<dbReference type="GO" id="GO:0042273">
    <property type="term" value="P:ribosomal large subunit biogenesis"/>
    <property type="evidence" value="ECO:0007669"/>
    <property type="project" value="TreeGrafter"/>
</dbReference>
<dbReference type="GO" id="GO:0030687">
    <property type="term" value="C:preribosome, large subunit precursor"/>
    <property type="evidence" value="ECO:0007669"/>
    <property type="project" value="TreeGrafter"/>
</dbReference>
<evidence type="ECO:0000313" key="5">
    <source>
        <dbReference type="Proteomes" id="UP001515480"/>
    </source>
</evidence>
<dbReference type="EMBL" id="JBGBPQ010000027">
    <property type="protein sequence ID" value="KAL1498525.1"/>
    <property type="molecule type" value="Genomic_DNA"/>
</dbReference>
<dbReference type="PROSITE" id="PS00028">
    <property type="entry name" value="ZINC_FINGER_C2H2_1"/>
    <property type="match status" value="1"/>
</dbReference>
<dbReference type="Pfam" id="PF12756">
    <property type="entry name" value="zf-C2H2_2"/>
    <property type="match status" value="1"/>
</dbReference>
<accession>A0AB34IER7</accession>
<dbReference type="PROSITE" id="PS50157">
    <property type="entry name" value="ZINC_FINGER_C2H2_2"/>
    <property type="match status" value="1"/>
</dbReference>
<feature type="region of interest" description="Disordered" evidence="2">
    <location>
        <begin position="92"/>
        <end position="111"/>
    </location>
</feature>
<gene>
    <name evidence="4" type="ORF">AB1Y20_013846</name>
</gene>
<evidence type="ECO:0000256" key="2">
    <source>
        <dbReference type="SAM" id="MobiDB-lite"/>
    </source>
</evidence>
<feature type="compositionally biased region" description="Pro residues" evidence="2">
    <location>
        <begin position="32"/>
        <end position="49"/>
    </location>
</feature>
<keyword evidence="1" id="KW-0479">Metal-binding</keyword>
<evidence type="ECO:0000256" key="1">
    <source>
        <dbReference type="PROSITE-ProRule" id="PRU00042"/>
    </source>
</evidence>
<feature type="region of interest" description="Disordered" evidence="2">
    <location>
        <begin position="124"/>
        <end position="146"/>
    </location>
</feature>
<proteinExistence type="predicted"/>
<dbReference type="AlphaFoldDB" id="A0AB34IER7"/>
<sequence length="428" mass="46797">MGEDTSPASPPLSEDDALLQKALALAMAEAAAPPPAPTAPPAPLPPPPAAEESVYVCEYTRKRFKTRAAYENHTKSRKYQLLAEKAEAARRHNWAHMQRPPAAPAEGGGEEELLAREMARLSAASDAAATGGEAEGSSEGEWEDEEEQWLPRWNESLFDEHTSASFEANVGYMQRAHSFYVPHLQHLVDARGLFAFLQRKIHLDHACVFCGRAFASLDACRKHMKAKAHCKLDVDRDERARELAPFYDFPPPPPRRRGGAAPFVDGEGGELVLSDGTRLGHRSLRHLYKQRWRNEDTFLALRGEGAAAYGRLYAGLAARAEARAARAALVRAHAYAKGQSKALAASFHFKADEAYNKRAHAIVHHWGAGGGGSHYHMAGSRAFHRGKQKGMVLRHSRQGAKMQAARAASRAAAMNKGNRGNASVAVLR</sequence>
<dbReference type="InterPro" id="IPR003903">
    <property type="entry name" value="UIM_dom"/>
</dbReference>
<dbReference type="InterPro" id="IPR041661">
    <property type="entry name" value="ZN622/Rei1/Reh1_Znf-C2H2"/>
</dbReference>
<feature type="region of interest" description="Disordered" evidence="2">
    <location>
        <begin position="24"/>
        <end position="50"/>
    </location>
</feature>
<keyword evidence="1" id="KW-0863">Zinc-finger</keyword>
<feature type="domain" description="C2H2-type" evidence="3">
    <location>
        <begin position="205"/>
        <end position="229"/>
    </location>
</feature>
<evidence type="ECO:0000259" key="3">
    <source>
        <dbReference type="PROSITE" id="PS50157"/>
    </source>
</evidence>
<dbReference type="PROSITE" id="PS50330">
    <property type="entry name" value="UIM"/>
    <property type="match status" value="1"/>
</dbReference>
<feature type="compositionally biased region" description="Acidic residues" evidence="2">
    <location>
        <begin position="136"/>
        <end position="146"/>
    </location>
</feature>
<dbReference type="GO" id="GO:0008270">
    <property type="term" value="F:zinc ion binding"/>
    <property type="evidence" value="ECO:0007669"/>
    <property type="project" value="UniProtKB-KW"/>
</dbReference>
<protein>
    <recommendedName>
        <fullName evidence="3">C2H2-type domain-containing protein</fullName>
    </recommendedName>
</protein>
<feature type="compositionally biased region" description="Low complexity" evidence="2">
    <location>
        <begin position="124"/>
        <end position="135"/>
    </location>
</feature>
<dbReference type="Proteomes" id="UP001515480">
    <property type="component" value="Unassembled WGS sequence"/>
</dbReference>
<name>A0AB34IER7_PRYPA</name>